<dbReference type="EMBL" id="VLKL01000022">
    <property type="protein sequence ID" value="TWH98597.1"/>
    <property type="molecule type" value="Genomic_DNA"/>
</dbReference>
<reference evidence="1 2" key="1">
    <citation type="journal article" date="2015" name="Stand. Genomic Sci.">
        <title>Genomic Encyclopedia of Bacterial and Archaeal Type Strains, Phase III: the genomes of soil and plant-associated and newly described type strains.</title>
        <authorList>
            <person name="Whitman W.B."/>
            <person name="Woyke T."/>
            <person name="Klenk H.P."/>
            <person name="Zhou Y."/>
            <person name="Lilburn T.G."/>
            <person name="Beck B.J."/>
            <person name="De Vos P."/>
            <person name="Vandamme P."/>
            <person name="Eisen J.A."/>
            <person name="Garrity G."/>
            <person name="Hugenholtz P."/>
            <person name="Kyrpides N.C."/>
        </authorList>
    </citation>
    <scope>NUCLEOTIDE SEQUENCE [LARGE SCALE GENOMIC DNA]</scope>
    <source>
        <strain evidence="1 2">CGMCC 1.10947</strain>
    </source>
</reference>
<organism evidence="1 2">
    <name type="scientific">Bradyrhizobium daqingense</name>
    <dbReference type="NCBI Taxonomy" id="993502"/>
    <lineage>
        <taxon>Bacteria</taxon>
        <taxon>Pseudomonadati</taxon>
        <taxon>Pseudomonadota</taxon>
        <taxon>Alphaproteobacteria</taxon>
        <taxon>Hyphomicrobiales</taxon>
        <taxon>Nitrobacteraceae</taxon>
        <taxon>Bradyrhizobium</taxon>
    </lineage>
</organism>
<dbReference type="AlphaFoldDB" id="A0A562KTB2"/>
<proteinExistence type="predicted"/>
<dbReference type="OrthoDB" id="7811731at2"/>
<comment type="caution">
    <text evidence="1">The sequence shown here is derived from an EMBL/GenBank/DDBJ whole genome shotgun (WGS) entry which is preliminary data.</text>
</comment>
<protein>
    <submittedName>
        <fullName evidence="1">Uncharacterized protein</fullName>
    </submittedName>
</protein>
<accession>A0A562KTB2</accession>
<name>A0A562KTB2_9BRAD</name>
<sequence>MNHFRSKYSLSRYFTPPKPVPLELDLVQLEGGGYAPAQFWGQTRDGQEVYIRYRGGHFSVTLENGTDVEGETCLLDVTIGPPFHGGMSVEQVCNYFGITINGIRPPLPAPGETLPEGCKDLSGRTTFYDAWFSSGLDTQKRFLTAALAAFPGATLMQPIFDQFKTVGYRVCPTVETLTSDFSLIVLGELTENTIARLAHEPLWDRETGDCVIHLRTSGIQYPIRKYGNDDAERLRGVLGRTIYVAGQVDDCLYGSFSVHSEFSTGDASRQSLLQKLDGLLDKFFPACQIDFFDLKTGQMEQEDSFVMHFDPAIVSWLDAGPDRWLSIENKGDWQSPRFAGSRLARVTS</sequence>
<keyword evidence="2" id="KW-1185">Reference proteome</keyword>
<gene>
    <name evidence="1" type="ORF">IQ17_05873</name>
</gene>
<dbReference type="Proteomes" id="UP000317176">
    <property type="component" value="Unassembled WGS sequence"/>
</dbReference>
<evidence type="ECO:0000313" key="1">
    <source>
        <dbReference type="EMBL" id="TWH98597.1"/>
    </source>
</evidence>
<dbReference type="RefSeq" id="WP_145641066.1">
    <property type="nucleotide sequence ID" value="NZ_CP088014.1"/>
</dbReference>
<evidence type="ECO:0000313" key="2">
    <source>
        <dbReference type="Proteomes" id="UP000317176"/>
    </source>
</evidence>